<dbReference type="PROSITE" id="PS50057">
    <property type="entry name" value="FERM_3"/>
    <property type="match status" value="1"/>
</dbReference>
<dbReference type="InterPro" id="IPR035963">
    <property type="entry name" value="FERM_2"/>
</dbReference>
<evidence type="ECO:0000259" key="1">
    <source>
        <dbReference type="PROSITE" id="PS50057"/>
    </source>
</evidence>
<evidence type="ECO:0000313" key="3">
    <source>
        <dbReference type="EMBL" id="KFD71825.1"/>
    </source>
</evidence>
<feature type="domain" description="FERM" evidence="1">
    <location>
        <begin position="39"/>
        <end position="371"/>
    </location>
</feature>
<sequence>MESEMRQGSQTLQEVQASHACIFGTDDSIVVASVIGTDINHRVEKEHQDEITAREPTPVHNIQKPVDYLSYLTHKLDISHEEYFAICVQYPTGPRSSQILLIEPEKHVCQVLSEISAQQFHFLLRFAFLPADMPALLETDLNAFLYLYQQTVNDVVVGRFIHTMRYDMCIRLAAVQMLQTVSENGGNQANLLKEVQKCYGFHAFIPKVVLDYVHLKEIKKYLKLTIKEERKLAQESTMYNVSVRRTSAFTKYYFSLRYLSLIRQMDGFLARKFALVMTDTDVEMEVTVRQHSKISFQSVDARKLKSFTIDYEDVVCISIADTNLEQQKMLQFQLSVEGAMNNEYSFFMEKEDAYEFVALVRGYAFLLTKRRLNYEALVHRNVDETKENNALPTAVSNEVEEKDISLGEREDQSIAGPAKKEILENSKHIHDEAENLLEEAPIFNLTIHPKKLLMAKDSIRIHNRYLAKSTPLLNEARKKSCLFNN</sequence>
<dbReference type="Gene3D" id="2.30.29.30">
    <property type="entry name" value="Pleckstrin-homology domain (PH domain)/Phosphotyrosine-binding domain (PTB)"/>
    <property type="match status" value="1"/>
</dbReference>
<dbReference type="Proteomes" id="UP000030758">
    <property type="component" value="Unassembled WGS sequence"/>
</dbReference>
<evidence type="ECO:0000313" key="2">
    <source>
        <dbReference type="EMBL" id="KFD53504.1"/>
    </source>
</evidence>
<keyword evidence="4" id="KW-1185">Reference proteome</keyword>
<gene>
    <name evidence="2" type="ORF">M513_05610</name>
    <name evidence="3" type="ORF">M514_05610</name>
</gene>
<dbReference type="InterPro" id="IPR011993">
    <property type="entry name" value="PH-like_dom_sf"/>
</dbReference>
<name>A0A085NQS9_9BILA</name>
<dbReference type="AlphaFoldDB" id="A0A085NQS9"/>
<dbReference type="PANTHER" id="PTHR46221">
    <property type="entry name" value="FERM AND PDZ DOMAIN-CONTAINING PROTEIN FAMILY MEMBER"/>
    <property type="match status" value="1"/>
</dbReference>
<dbReference type="Proteomes" id="UP000030764">
    <property type="component" value="Unassembled WGS sequence"/>
</dbReference>
<dbReference type="CDD" id="cd14473">
    <property type="entry name" value="FERM_B-lobe"/>
    <property type="match status" value="1"/>
</dbReference>
<dbReference type="SUPFAM" id="SSF47031">
    <property type="entry name" value="Second domain of FERM"/>
    <property type="match status" value="1"/>
</dbReference>
<dbReference type="PANTHER" id="PTHR46221:SF3">
    <property type="entry name" value="FERM AND PDZ DOMAIN-CONTAINING PROTEIN 4"/>
    <property type="match status" value="1"/>
</dbReference>
<protein>
    <recommendedName>
        <fullName evidence="1">FERM domain-containing protein</fullName>
    </recommendedName>
</protein>
<dbReference type="SMART" id="SM00295">
    <property type="entry name" value="B41"/>
    <property type="match status" value="1"/>
</dbReference>
<dbReference type="InterPro" id="IPR019748">
    <property type="entry name" value="FERM_central"/>
</dbReference>
<organism evidence="3">
    <name type="scientific">Trichuris suis</name>
    <name type="common">pig whipworm</name>
    <dbReference type="NCBI Taxonomy" id="68888"/>
    <lineage>
        <taxon>Eukaryota</taxon>
        <taxon>Metazoa</taxon>
        <taxon>Ecdysozoa</taxon>
        <taxon>Nematoda</taxon>
        <taxon>Enoplea</taxon>
        <taxon>Dorylaimia</taxon>
        <taxon>Trichinellida</taxon>
        <taxon>Trichuridae</taxon>
        <taxon>Trichuris</taxon>
    </lineage>
</organism>
<evidence type="ECO:0000313" key="4">
    <source>
        <dbReference type="Proteomes" id="UP000030764"/>
    </source>
</evidence>
<accession>A0A085NQS9</accession>
<dbReference type="InterPro" id="IPR000299">
    <property type="entry name" value="FERM_domain"/>
</dbReference>
<dbReference type="Gene3D" id="1.20.80.10">
    <property type="match status" value="1"/>
</dbReference>
<dbReference type="InterPro" id="IPR019749">
    <property type="entry name" value="Band_41_domain"/>
</dbReference>
<dbReference type="EMBL" id="KL363216">
    <property type="protein sequence ID" value="KFD53504.1"/>
    <property type="molecule type" value="Genomic_DNA"/>
</dbReference>
<dbReference type="InterPro" id="IPR014352">
    <property type="entry name" value="FERM/acyl-CoA-bd_prot_sf"/>
</dbReference>
<reference evidence="3 4" key="1">
    <citation type="journal article" date="2014" name="Nat. Genet.">
        <title>Genome and transcriptome of the porcine whipworm Trichuris suis.</title>
        <authorList>
            <person name="Jex A.R."/>
            <person name="Nejsum P."/>
            <person name="Schwarz E.M."/>
            <person name="Hu L."/>
            <person name="Young N.D."/>
            <person name="Hall R.S."/>
            <person name="Korhonen P.K."/>
            <person name="Liao S."/>
            <person name="Thamsborg S."/>
            <person name="Xia J."/>
            <person name="Xu P."/>
            <person name="Wang S."/>
            <person name="Scheerlinck J.P."/>
            <person name="Hofmann A."/>
            <person name="Sternberg P.W."/>
            <person name="Wang J."/>
            <person name="Gasser R.B."/>
        </authorList>
    </citation>
    <scope>NUCLEOTIDE SEQUENCE [LARGE SCALE GENOMIC DNA]</scope>
    <source>
        <strain evidence="3">DCEP-RM93F</strain>
        <strain evidence="2">DCEP-RM93M</strain>
    </source>
</reference>
<proteinExistence type="predicted"/>
<dbReference type="EMBL" id="KL367480">
    <property type="protein sequence ID" value="KFD71825.1"/>
    <property type="molecule type" value="Genomic_DNA"/>
</dbReference>